<reference evidence="3" key="1">
    <citation type="submission" date="2023-05" db="EMBL/GenBank/DDBJ databases">
        <title>Genome and transcriptome analyses reveal genes involved in the formation of fine ridges on petal epidermal cells in Hibiscus trionum.</title>
        <authorList>
            <person name="Koshimizu S."/>
            <person name="Masuda S."/>
            <person name="Ishii T."/>
            <person name="Shirasu K."/>
            <person name="Hoshino A."/>
            <person name="Arita M."/>
        </authorList>
    </citation>
    <scope>NUCLEOTIDE SEQUENCE</scope>
    <source>
        <strain evidence="3">Hamamatsu line</strain>
    </source>
</reference>
<accession>A0A9W7JGZ1</accession>
<dbReference type="GO" id="GO:0006508">
    <property type="term" value="P:proteolysis"/>
    <property type="evidence" value="ECO:0007669"/>
    <property type="project" value="InterPro"/>
</dbReference>
<dbReference type="PANTHER" id="PTHR48104">
    <property type="entry name" value="METACASPASE-4"/>
    <property type="match status" value="1"/>
</dbReference>
<proteinExistence type="inferred from homology"/>
<dbReference type="Proteomes" id="UP001165190">
    <property type="component" value="Unassembled WGS sequence"/>
</dbReference>
<evidence type="ECO:0000259" key="2">
    <source>
        <dbReference type="Pfam" id="PF00656"/>
    </source>
</evidence>
<dbReference type="Gene3D" id="3.40.50.12660">
    <property type="match status" value="1"/>
</dbReference>
<keyword evidence="4" id="KW-1185">Reference proteome</keyword>
<evidence type="ECO:0000313" key="3">
    <source>
        <dbReference type="EMBL" id="GMJ12917.1"/>
    </source>
</evidence>
<dbReference type="Pfam" id="PF00656">
    <property type="entry name" value="Peptidase_C14"/>
    <property type="match status" value="1"/>
</dbReference>
<comment type="similarity">
    <text evidence="1">Belongs to the peptidase C14B family.</text>
</comment>
<dbReference type="GO" id="GO:0004197">
    <property type="term" value="F:cysteine-type endopeptidase activity"/>
    <property type="evidence" value="ECO:0007669"/>
    <property type="project" value="InterPro"/>
</dbReference>
<dbReference type="InterPro" id="IPR029030">
    <property type="entry name" value="Caspase-like_dom_sf"/>
</dbReference>
<dbReference type="EMBL" id="BSYR01000065">
    <property type="protein sequence ID" value="GMJ12917.1"/>
    <property type="molecule type" value="Genomic_DNA"/>
</dbReference>
<dbReference type="GO" id="GO:0005737">
    <property type="term" value="C:cytoplasm"/>
    <property type="evidence" value="ECO:0007669"/>
    <property type="project" value="TreeGrafter"/>
</dbReference>
<dbReference type="OrthoDB" id="3223806at2759"/>
<protein>
    <submittedName>
        <fullName evidence="3">Metacaspase 1a, metacaspase 3</fullName>
    </submittedName>
</protein>
<dbReference type="PANTHER" id="PTHR48104:SF17">
    <property type="entry name" value="METACASPASE-3"/>
    <property type="match status" value="1"/>
</dbReference>
<sequence>MSRRQQCSGCLQYLLVPPEVQTIRCGGCGTVASTNIVPVASNARATARWGQVRDLFVPPAQTSYSTSGTHSFFSVYGPHRQQHPQLRPALSPVSVHGRKRAMICGLSYYGKPYSLKGSINDANCMRYLLVEKLGFPLDSILMLTDDQTDPLLKPTKRNMRKGMRWLVYGCQPGDSLVFYFSGHGDQQEDYNLDELDGYDEALLPIDHETEGKIIDDEINDTIVRPLPRGAKLHAIVDACHSGTILDLSFDCKMNKEGYYIWEDKRNPKFNKGTNGGLAFCFSACGDDQRASDTNVFTGTKTNTGAMTFSFIQAVENEPDLTYGRLLIAIRNAIREVKSSLRKTSTIKTLVNKVFKKSTVQEPQLSSSYPFDIYKKRFLL</sequence>
<dbReference type="InterPro" id="IPR050452">
    <property type="entry name" value="Metacaspase"/>
</dbReference>
<organism evidence="3 4">
    <name type="scientific">Hibiscus trionum</name>
    <name type="common">Flower of an hour</name>
    <dbReference type="NCBI Taxonomy" id="183268"/>
    <lineage>
        <taxon>Eukaryota</taxon>
        <taxon>Viridiplantae</taxon>
        <taxon>Streptophyta</taxon>
        <taxon>Embryophyta</taxon>
        <taxon>Tracheophyta</taxon>
        <taxon>Spermatophyta</taxon>
        <taxon>Magnoliopsida</taxon>
        <taxon>eudicotyledons</taxon>
        <taxon>Gunneridae</taxon>
        <taxon>Pentapetalae</taxon>
        <taxon>rosids</taxon>
        <taxon>malvids</taxon>
        <taxon>Malvales</taxon>
        <taxon>Malvaceae</taxon>
        <taxon>Malvoideae</taxon>
        <taxon>Hibiscus</taxon>
    </lineage>
</organism>
<evidence type="ECO:0000313" key="4">
    <source>
        <dbReference type="Proteomes" id="UP001165190"/>
    </source>
</evidence>
<dbReference type="AlphaFoldDB" id="A0A9W7JGZ1"/>
<evidence type="ECO:0000256" key="1">
    <source>
        <dbReference type="ARBA" id="ARBA00009005"/>
    </source>
</evidence>
<dbReference type="InterPro" id="IPR011600">
    <property type="entry name" value="Pept_C14_caspase"/>
</dbReference>
<gene>
    <name evidence="3" type="ORF">HRI_004960900</name>
</gene>
<dbReference type="SUPFAM" id="SSF52129">
    <property type="entry name" value="Caspase-like"/>
    <property type="match status" value="1"/>
</dbReference>
<name>A0A9W7JGZ1_HIBTR</name>
<comment type="caution">
    <text evidence="3">The sequence shown here is derived from an EMBL/GenBank/DDBJ whole genome shotgun (WGS) entry which is preliminary data.</text>
</comment>
<feature type="domain" description="Peptidase C14 caspase" evidence="2">
    <location>
        <begin position="98"/>
        <end position="366"/>
    </location>
</feature>